<gene>
    <name evidence="1" type="ORF">TPAB3V08_LOCUS2770</name>
</gene>
<accession>A0ABN7NK96</accession>
<dbReference type="EMBL" id="CAJPIN010002880">
    <property type="protein sequence ID" value="CAG2055771.1"/>
    <property type="molecule type" value="Genomic_DNA"/>
</dbReference>
<name>A0ABN7NK96_TIMPD</name>
<sequence>MCSHITPTHETGLVLHSVLTRHRTFRHLILVTLRLNATWRKCVAPSATCLATCASISSRSDVRKRHVAMGQALDVLVINAESGASLTPGFQGDSLSLPGTCGDFRWC</sequence>
<protein>
    <submittedName>
        <fullName evidence="1">Uncharacterized protein</fullName>
    </submittedName>
</protein>
<feature type="non-terminal residue" evidence="1">
    <location>
        <position position="107"/>
    </location>
</feature>
<evidence type="ECO:0000313" key="1">
    <source>
        <dbReference type="EMBL" id="CAG2055771.1"/>
    </source>
</evidence>
<dbReference type="Proteomes" id="UP001153148">
    <property type="component" value="Unassembled WGS sequence"/>
</dbReference>
<reference evidence="1" key="1">
    <citation type="submission" date="2021-03" db="EMBL/GenBank/DDBJ databases">
        <authorList>
            <person name="Tran Van P."/>
        </authorList>
    </citation>
    <scope>NUCLEOTIDE SEQUENCE</scope>
</reference>
<evidence type="ECO:0000313" key="2">
    <source>
        <dbReference type="Proteomes" id="UP001153148"/>
    </source>
</evidence>
<organism evidence="1 2">
    <name type="scientific">Timema podura</name>
    <name type="common">Walking stick</name>
    <dbReference type="NCBI Taxonomy" id="61482"/>
    <lineage>
        <taxon>Eukaryota</taxon>
        <taxon>Metazoa</taxon>
        <taxon>Ecdysozoa</taxon>
        <taxon>Arthropoda</taxon>
        <taxon>Hexapoda</taxon>
        <taxon>Insecta</taxon>
        <taxon>Pterygota</taxon>
        <taxon>Neoptera</taxon>
        <taxon>Polyneoptera</taxon>
        <taxon>Phasmatodea</taxon>
        <taxon>Timematodea</taxon>
        <taxon>Timematoidea</taxon>
        <taxon>Timematidae</taxon>
        <taxon>Timema</taxon>
    </lineage>
</organism>
<keyword evidence="2" id="KW-1185">Reference proteome</keyword>
<comment type="caution">
    <text evidence="1">The sequence shown here is derived from an EMBL/GenBank/DDBJ whole genome shotgun (WGS) entry which is preliminary data.</text>
</comment>
<proteinExistence type="predicted"/>